<accession>A0A0R3VYP8</accession>
<organism evidence="1">
    <name type="scientific">Taenia asiatica</name>
    <name type="common">Asian tapeworm</name>
    <dbReference type="NCBI Taxonomy" id="60517"/>
    <lineage>
        <taxon>Eukaryota</taxon>
        <taxon>Metazoa</taxon>
        <taxon>Spiralia</taxon>
        <taxon>Lophotrochozoa</taxon>
        <taxon>Platyhelminthes</taxon>
        <taxon>Cestoda</taxon>
        <taxon>Eucestoda</taxon>
        <taxon>Cyclophyllidea</taxon>
        <taxon>Taeniidae</taxon>
        <taxon>Taenia</taxon>
    </lineage>
</organism>
<dbReference type="Pfam" id="PF14943">
    <property type="entry name" value="MRP-S26"/>
    <property type="match status" value="1"/>
</dbReference>
<evidence type="ECO:0000313" key="1">
    <source>
        <dbReference type="WBParaSite" id="TASK_0000254201-mRNA-1"/>
    </source>
</evidence>
<proteinExistence type="predicted"/>
<sequence length="119" mass="14028">LKSCRVSEKAFDGELISINEKWNYQTKLGREHYYFEYFNEKIAGVLQKREEYDTEEVQRMEELRAKLLSMKSRGKEMVTHENIDECVNEIMSSPTVRFNYVVLERGRIVHPKNSGNSSS</sequence>
<name>A0A0R3VYP8_TAEAS</name>
<dbReference type="STRING" id="60517.A0A0R3VYP8"/>
<protein>
    <submittedName>
        <fullName evidence="1">Recombinase</fullName>
    </submittedName>
</protein>
<dbReference type="InterPro" id="IPR026140">
    <property type="entry name" value="Ribosomal_mS26"/>
</dbReference>
<dbReference type="GO" id="GO:0005763">
    <property type="term" value="C:mitochondrial small ribosomal subunit"/>
    <property type="evidence" value="ECO:0007669"/>
    <property type="project" value="InterPro"/>
</dbReference>
<dbReference type="AlphaFoldDB" id="A0A0R3VYP8"/>
<reference evidence="1" key="1">
    <citation type="submission" date="2017-02" db="UniProtKB">
        <authorList>
            <consortium name="WormBaseParasite"/>
        </authorList>
    </citation>
    <scope>IDENTIFICATION</scope>
</reference>
<dbReference type="WBParaSite" id="TASK_0000254201-mRNA-1">
    <property type="protein sequence ID" value="TASK_0000254201-mRNA-1"/>
    <property type="gene ID" value="TASK_0000254201"/>
</dbReference>